<evidence type="ECO:0000313" key="12">
    <source>
        <dbReference type="EMBL" id="MXS25150.1"/>
    </source>
</evidence>
<evidence type="ECO:0000313" key="14">
    <source>
        <dbReference type="Proteomes" id="UP000439965"/>
    </source>
</evidence>
<dbReference type="Proteomes" id="UP000571857">
    <property type="component" value="Unassembled WGS sequence"/>
</dbReference>
<evidence type="ECO:0000313" key="9">
    <source>
        <dbReference type="EMBL" id="MBA0971071.1"/>
    </source>
</evidence>
<evidence type="ECO:0000256" key="3">
    <source>
        <dbReference type="ARBA" id="ARBA00022490"/>
    </source>
</evidence>
<dbReference type="AlphaFoldDB" id="A0A1L8TND6"/>
<dbReference type="EMBL" id="JABXJK010000004">
    <property type="protein sequence ID" value="MBA0971071.1"/>
    <property type="molecule type" value="Genomic_DNA"/>
</dbReference>
<dbReference type="Proteomes" id="UP000439965">
    <property type="component" value="Unassembled WGS sequence"/>
</dbReference>
<dbReference type="NCBIfam" id="TIGR03544">
    <property type="entry name" value="DivI1A_domain"/>
    <property type="match status" value="1"/>
</dbReference>
<comment type="subcellular location">
    <subcellularLocation>
        <location evidence="1">Cytoplasm</location>
    </subcellularLocation>
</comment>
<evidence type="ECO:0000256" key="1">
    <source>
        <dbReference type="ARBA" id="ARBA00004496"/>
    </source>
</evidence>
<evidence type="ECO:0000313" key="15">
    <source>
        <dbReference type="Proteomes" id="UP000516696"/>
    </source>
</evidence>
<keyword evidence="5 7" id="KW-0175">Coiled coil</keyword>
<dbReference type="GO" id="GO:0051301">
    <property type="term" value="P:cell division"/>
    <property type="evidence" value="ECO:0007669"/>
    <property type="project" value="UniProtKB-KW"/>
</dbReference>
<dbReference type="InterPro" id="IPR007793">
    <property type="entry name" value="DivIVA_fam"/>
</dbReference>
<organism evidence="12 14">
    <name type="scientific">Enterococcus gallinarum</name>
    <dbReference type="NCBI Taxonomy" id="1353"/>
    <lineage>
        <taxon>Bacteria</taxon>
        <taxon>Bacillati</taxon>
        <taxon>Bacillota</taxon>
        <taxon>Bacilli</taxon>
        <taxon>Lactobacillales</taxon>
        <taxon>Enterococcaceae</taxon>
        <taxon>Enterococcus</taxon>
    </lineage>
</organism>
<feature type="compositionally biased region" description="Low complexity" evidence="8">
    <location>
        <begin position="206"/>
        <end position="216"/>
    </location>
</feature>
<dbReference type="PANTHER" id="PTHR35794:SF2">
    <property type="entry name" value="CELL DIVISION PROTEIN DIVIVA"/>
    <property type="match status" value="1"/>
</dbReference>
<dbReference type="EMBL" id="JARPZN010000004">
    <property type="protein sequence ID" value="MDT2690016.1"/>
    <property type="molecule type" value="Genomic_DNA"/>
</dbReference>
<dbReference type="GO" id="GO:0005737">
    <property type="term" value="C:cytoplasm"/>
    <property type="evidence" value="ECO:0007669"/>
    <property type="project" value="UniProtKB-SubCell"/>
</dbReference>
<dbReference type="EMBL" id="CP050485">
    <property type="protein sequence ID" value="QOG26621.1"/>
    <property type="molecule type" value="Genomic_DNA"/>
</dbReference>
<reference evidence="10 17" key="5">
    <citation type="submission" date="2023-06" db="EMBL/GenBank/DDBJ databases">
        <title>Acute promotion of culturable opportunistic pathogens and persistent increase of antibiotic resistance following antibiotic exposure in mouse gut microbiota.</title>
        <authorList>
            <person name="Li L."/>
            <person name="Wang B."/>
            <person name="Sun Y."/>
            <person name="Wang M."/>
            <person name="Xu H."/>
        </authorList>
    </citation>
    <scope>NUCLEOTIDE SEQUENCE [LARGE SCALE GENOMIC DNA]</scope>
    <source>
        <strain evidence="10 17">CRI2_2</strain>
    </source>
</reference>
<feature type="coiled-coil region" evidence="7">
    <location>
        <begin position="119"/>
        <end position="146"/>
    </location>
</feature>
<dbReference type="Pfam" id="PF05103">
    <property type="entry name" value="DivIVA"/>
    <property type="match status" value="1"/>
</dbReference>
<reference evidence="13 15" key="2">
    <citation type="submission" date="2020-03" db="EMBL/GenBank/DDBJ databases">
        <title>Characterization of ganglioside-mimicking enterococci.</title>
        <authorList>
            <person name="Patry R.T."/>
            <person name="Nothaft H."/>
            <person name="Bridger R."/>
            <person name="Shajahan A."/>
            <person name="Huynh S."/>
            <person name="Sanchez S."/>
            <person name="Azadi P."/>
            <person name="Cooper K."/>
            <person name="Miller W.G."/>
            <person name="Parker C.T."/>
            <person name="Wells L."/>
            <person name="Szymanski C.M."/>
        </authorList>
    </citation>
    <scope>NUCLEOTIDE SEQUENCE [LARGE SCALE GENOMIC DNA]</scope>
    <source>
        <strain evidence="13 15">EGM181</strain>
    </source>
</reference>
<reference evidence="11" key="4">
    <citation type="submission" date="2023-03" db="EMBL/GenBank/DDBJ databases">
        <authorList>
            <person name="Shen W."/>
            <person name="Cai J."/>
        </authorList>
    </citation>
    <scope>NUCLEOTIDE SEQUENCE</scope>
    <source>
        <strain evidence="11">K69-2</strain>
    </source>
</reference>
<evidence type="ECO:0000256" key="2">
    <source>
        <dbReference type="ARBA" id="ARBA00009008"/>
    </source>
</evidence>
<dbReference type="InterPro" id="IPR019933">
    <property type="entry name" value="DivIVA_domain"/>
</dbReference>
<keyword evidence="4" id="KW-0132">Cell division</keyword>
<dbReference type="Proteomes" id="UP001241571">
    <property type="component" value="Unassembled WGS sequence"/>
</dbReference>
<evidence type="ECO:0000313" key="16">
    <source>
        <dbReference type="Proteomes" id="UP000571857"/>
    </source>
</evidence>
<feature type="compositionally biased region" description="Basic and acidic residues" evidence="8">
    <location>
        <begin position="229"/>
        <end position="249"/>
    </location>
</feature>
<evidence type="ECO:0000313" key="10">
    <source>
        <dbReference type="EMBL" id="MDL4936772.1"/>
    </source>
</evidence>
<dbReference type="OrthoDB" id="9815492at2"/>
<dbReference type="Proteomes" id="UP001183682">
    <property type="component" value="Unassembled WGS sequence"/>
</dbReference>
<keyword evidence="6" id="KW-0131">Cell cycle</keyword>
<protein>
    <submittedName>
        <fullName evidence="12">DivIVA domain-containing protein</fullName>
    </submittedName>
</protein>
<feature type="coiled-coil region" evidence="7">
    <location>
        <begin position="29"/>
        <end position="70"/>
    </location>
</feature>
<reference evidence="9 16" key="3">
    <citation type="submission" date="2020-06" db="EMBL/GenBank/DDBJ databases">
        <title>Crossreactivity between MHC class I-restricted antigens from cancer cells and an enterococcal bacteriophage.</title>
        <authorList>
            <person name="Fluckiger A."/>
            <person name="Daillere R."/>
            <person name="Sassi M."/>
            <person name="Cattoir V."/>
            <person name="Kroemer G."/>
            <person name="Zitvogel L."/>
        </authorList>
    </citation>
    <scope>NUCLEOTIDE SEQUENCE [LARGE SCALE GENOMIC DNA]</scope>
    <source>
        <strain evidence="9 16">EG4</strain>
    </source>
</reference>
<gene>
    <name evidence="13" type="ORF">EGM181_04755</name>
    <name evidence="12" type="ORF">GTI89_03540</name>
    <name evidence="9" type="ORF">HWH42_00430</name>
    <name evidence="11" type="ORF">P7E30_07330</name>
    <name evidence="10" type="ORF">QRX88_13680</name>
</gene>
<sequence>MALTPLDIQNKSFSVKMRGYNQDEVDDFLDMIVRDYEEAVQKNRELEKSLKHAEEKLEYFNELKDALNQSIIVAQDTADKVKTSASKESEVIVTSAQNRADELVTNAEKRAHALTTAAEEKAKEILTDATNNARQLATETNDLKKKTRVFHNNLLVMLQTQLEQVKSPEWEEILAPFSSYVKDSHQVIKEVLSKELDSENDSEVNSEAVESPVEIVESSEKEIDVEENPEVKTLDDARQLLDELNKTND</sequence>
<dbReference type="RefSeq" id="WP_003127647.1">
    <property type="nucleotide sequence ID" value="NZ_BSYC01000002.1"/>
</dbReference>
<proteinExistence type="inferred from homology"/>
<dbReference type="Gene3D" id="6.10.250.660">
    <property type="match status" value="1"/>
</dbReference>
<dbReference type="GeneID" id="93223366"/>
<name>A0A1L8TND6_ENTGA</name>
<feature type="region of interest" description="Disordered" evidence="8">
    <location>
        <begin position="195"/>
        <end position="249"/>
    </location>
</feature>
<evidence type="ECO:0000313" key="17">
    <source>
        <dbReference type="Proteomes" id="UP001241571"/>
    </source>
</evidence>
<comment type="similarity">
    <text evidence="2">Belongs to the DivIVA family.</text>
</comment>
<dbReference type="Proteomes" id="UP000516696">
    <property type="component" value="Chromosome"/>
</dbReference>
<reference evidence="12 14" key="1">
    <citation type="submission" date="2019-04" db="EMBL/GenBank/DDBJ databases">
        <title>Step-wise assembly of the neonatal virome modulated by breast feeding.</title>
        <authorList>
            <person name="Liang G."/>
            <person name="Bushman F."/>
        </authorList>
    </citation>
    <scope>NUCLEOTIDE SEQUENCE [LARGE SCALE GENOMIC DNA]</scope>
    <source>
        <strain evidence="12 14">E3404</strain>
    </source>
</reference>
<keyword evidence="3" id="KW-0963">Cytoplasm</keyword>
<dbReference type="PANTHER" id="PTHR35794">
    <property type="entry name" value="CELL DIVISION PROTEIN DIVIVA"/>
    <property type="match status" value="1"/>
</dbReference>
<evidence type="ECO:0000256" key="8">
    <source>
        <dbReference type="SAM" id="MobiDB-lite"/>
    </source>
</evidence>
<accession>A0A1L8TND6</accession>
<evidence type="ECO:0000256" key="5">
    <source>
        <dbReference type="ARBA" id="ARBA00023054"/>
    </source>
</evidence>
<evidence type="ECO:0000313" key="11">
    <source>
        <dbReference type="EMBL" id="MDT2690016.1"/>
    </source>
</evidence>
<evidence type="ECO:0000256" key="6">
    <source>
        <dbReference type="ARBA" id="ARBA00023306"/>
    </source>
</evidence>
<dbReference type="EMBL" id="WVTI01000002">
    <property type="protein sequence ID" value="MXS25150.1"/>
    <property type="molecule type" value="Genomic_DNA"/>
</dbReference>
<evidence type="ECO:0000256" key="4">
    <source>
        <dbReference type="ARBA" id="ARBA00022618"/>
    </source>
</evidence>
<evidence type="ECO:0000313" key="13">
    <source>
        <dbReference type="EMBL" id="QOG26621.1"/>
    </source>
</evidence>
<evidence type="ECO:0000256" key="7">
    <source>
        <dbReference type="SAM" id="Coils"/>
    </source>
</evidence>
<dbReference type="EMBL" id="JASUBT010000010">
    <property type="protein sequence ID" value="MDL4936772.1"/>
    <property type="molecule type" value="Genomic_DNA"/>
</dbReference>